<comment type="caution">
    <text evidence="2">The sequence shown here is derived from an EMBL/GenBank/DDBJ whole genome shotgun (WGS) entry which is preliminary data.</text>
</comment>
<proteinExistence type="predicted"/>
<dbReference type="Pfam" id="PF10400">
    <property type="entry name" value="Vir_act_alpha_C"/>
    <property type="match status" value="1"/>
</dbReference>
<dbReference type="InterPro" id="IPR018309">
    <property type="entry name" value="Tscrpt_reg_PadR_C"/>
</dbReference>
<gene>
    <name evidence="2" type="ORF">ACFQ3W_03415</name>
</gene>
<reference evidence="3" key="1">
    <citation type="journal article" date="2019" name="Int. J. Syst. Evol. Microbiol.">
        <title>The Global Catalogue of Microorganisms (GCM) 10K type strain sequencing project: providing services to taxonomists for standard genome sequencing and annotation.</title>
        <authorList>
            <consortium name="The Broad Institute Genomics Platform"/>
            <consortium name="The Broad Institute Genome Sequencing Center for Infectious Disease"/>
            <person name="Wu L."/>
            <person name="Ma J."/>
        </authorList>
    </citation>
    <scope>NUCLEOTIDE SEQUENCE [LARGE SCALE GENOMIC DNA]</scope>
    <source>
        <strain evidence="3">CCUG 59189</strain>
    </source>
</reference>
<feature type="domain" description="Transcription regulator PadR C-terminal" evidence="1">
    <location>
        <begin position="2"/>
        <end position="61"/>
    </location>
</feature>
<organism evidence="2 3">
    <name type="scientific">Paenibacillus puldeungensis</name>
    <dbReference type="NCBI Taxonomy" id="696536"/>
    <lineage>
        <taxon>Bacteria</taxon>
        <taxon>Bacillati</taxon>
        <taxon>Bacillota</taxon>
        <taxon>Bacilli</taxon>
        <taxon>Bacillales</taxon>
        <taxon>Paenibacillaceae</taxon>
        <taxon>Paenibacillus</taxon>
    </lineage>
</organism>
<evidence type="ECO:0000313" key="2">
    <source>
        <dbReference type="EMBL" id="MFD1175348.1"/>
    </source>
</evidence>
<keyword evidence="3" id="KW-1185">Reference proteome</keyword>
<evidence type="ECO:0000259" key="1">
    <source>
        <dbReference type="Pfam" id="PF10400"/>
    </source>
</evidence>
<evidence type="ECO:0000313" key="3">
    <source>
        <dbReference type="Proteomes" id="UP001597262"/>
    </source>
</evidence>
<name>A0ABW3RS95_9BACL</name>
<dbReference type="EMBL" id="JBHTLM010000002">
    <property type="protein sequence ID" value="MFD1175348.1"/>
    <property type="molecule type" value="Genomic_DNA"/>
</dbReference>
<protein>
    <recommendedName>
        <fullName evidence="1">Transcription regulator PadR C-terminal domain-containing protein</fullName>
    </recommendedName>
</protein>
<dbReference type="Gene3D" id="6.10.140.190">
    <property type="match status" value="1"/>
</dbReference>
<accession>A0ABW3RS95</accession>
<dbReference type="RefSeq" id="WP_379317199.1">
    <property type="nucleotide sequence ID" value="NZ_JBHTLM010000002.1"/>
</dbReference>
<sequence length="62" mass="7443">MQEHKSKLLESLHVFEELGAWIQNSENKDHNYKYWLITINYGKSQFKALIDWCEESIEALRS</sequence>
<dbReference type="Proteomes" id="UP001597262">
    <property type="component" value="Unassembled WGS sequence"/>
</dbReference>